<dbReference type="OrthoDB" id="2386088at2759"/>
<evidence type="ECO:0000313" key="1">
    <source>
        <dbReference type="EMBL" id="PKC75350.1"/>
    </source>
</evidence>
<sequence>MLYFTLTASNTPEELVKAATLLLSTIKEQPKLTNAFHMEVEISNENVLFRVCIDSYITEIRNKIPPEMDGPSVVNLNCKDLEKRKAYTPCNRTSFHAKNLCAINFGKWESAISQDKYAQTCHAHVHLLFKKEAWEMIKKKNYMDLEKEHLQLEEGRYMLSSIDNLIDSVNELTKMTKDGFDSLTKAINNLANQIKEDKSKQ</sequence>
<dbReference type="VEuPathDB" id="FungiDB:RhiirA1_448827"/>
<dbReference type="VEuPathDB" id="FungiDB:RhiirFUN_012192"/>
<accession>A0A2I1FKS3</accession>
<reference evidence="1 2" key="1">
    <citation type="submission" date="2017-10" db="EMBL/GenBank/DDBJ databases">
        <title>Extensive intraspecific genome diversity in a model arbuscular mycorrhizal fungus.</title>
        <authorList>
            <person name="Chen E.C.H."/>
            <person name="Morin E."/>
            <person name="Baudet D."/>
            <person name="Noel J."/>
            <person name="Ndikumana S."/>
            <person name="Charron P."/>
            <person name="St-Onge C."/>
            <person name="Giorgi J."/>
            <person name="Grigoriev I.V."/>
            <person name="Roux C."/>
            <person name="Martin F.M."/>
            <person name="Corradi N."/>
        </authorList>
    </citation>
    <scope>NUCLEOTIDE SEQUENCE [LARGE SCALE GENOMIC DNA]</scope>
    <source>
        <strain evidence="1 2">A1</strain>
    </source>
</reference>
<protein>
    <submittedName>
        <fullName evidence="1">Uncharacterized protein</fullName>
    </submittedName>
</protein>
<gene>
    <name evidence="1" type="ORF">RhiirA1_448827</name>
</gene>
<comment type="caution">
    <text evidence="1">The sequence shown here is derived from an EMBL/GenBank/DDBJ whole genome shotgun (WGS) entry which is preliminary data.</text>
</comment>
<proteinExistence type="predicted"/>
<dbReference type="VEuPathDB" id="FungiDB:FUN_015007"/>
<reference evidence="1 2" key="2">
    <citation type="submission" date="2017-10" db="EMBL/GenBank/DDBJ databases">
        <title>Genome analyses suggest a sexual origin of heterokaryosis in a supposedly ancient asexual fungus.</title>
        <authorList>
            <person name="Corradi N."/>
            <person name="Sedzielewska K."/>
            <person name="Noel J."/>
            <person name="Charron P."/>
            <person name="Farinelli L."/>
            <person name="Marton T."/>
            <person name="Kruger M."/>
            <person name="Pelin A."/>
            <person name="Brachmann A."/>
            <person name="Corradi N."/>
        </authorList>
    </citation>
    <scope>NUCLEOTIDE SEQUENCE [LARGE SCALE GENOMIC DNA]</scope>
    <source>
        <strain evidence="1 2">A1</strain>
    </source>
</reference>
<dbReference type="VEuPathDB" id="FungiDB:RhiirFUN_012191"/>
<organism evidence="1 2">
    <name type="scientific">Rhizophagus irregularis</name>
    <dbReference type="NCBI Taxonomy" id="588596"/>
    <lineage>
        <taxon>Eukaryota</taxon>
        <taxon>Fungi</taxon>
        <taxon>Fungi incertae sedis</taxon>
        <taxon>Mucoromycota</taxon>
        <taxon>Glomeromycotina</taxon>
        <taxon>Glomeromycetes</taxon>
        <taxon>Glomerales</taxon>
        <taxon>Glomeraceae</taxon>
        <taxon>Rhizophagus</taxon>
    </lineage>
</organism>
<dbReference type="EMBL" id="LLXH01000024">
    <property type="protein sequence ID" value="PKC75350.1"/>
    <property type="molecule type" value="Genomic_DNA"/>
</dbReference>
<evidence type="ECO:0000313" key="2">
    <source>
        <dbReference type="Proteomes" id="UP000232688"/>
    </source>
</evidence>
<dbReference type="Proteomes" id="UP000232688">
    <property type="component" value="Unassembled WGS sequence"/>
</dbReference>
<name>A0A2I1FKS3_9GLOM</name>
<dbReference type="AlphaFoldDB" id="A0A2I1FKS3"/>